<feature type="modified residue" description="4-aspartylphosphate" evidence="2">
    <location>
        <position position="52"/>
    </location>
</feature>
<proteinExistence type="predicted"/>
<dbReference type="InterPro" id="IPR001789">
    <property type="entry name" value="Sig_transdc_resp-reg_receiver"/>
</dbReference>
<dbReference type="STRING" id="580166.AUP43_03780"/>
<keyword evidence="5" id="KW-1185">Reference proteome</keyword>
<dbReference type="OrthoDB" id="5456285at2"/>
<dbReference type="SUPFAM" id="SSF52172">
    <property type="entry name" value="CheY-like"/>
    <property type="match status" value="1"/>
</dbReference>
<comment type="caution">
    <text evidence="4">The sequence shown here is derived from an EMBL/GenBank/DDBJ whole genome shotgun (WGS) entry which is preliminary data.</text>
</comment>
<accession>A0A154VAA3</accession>
<feature type="domain" description="Response regulatory" evidence="3">
    <location>
        <begin position="3"/>
        <end position="120"/>
    </location>
</feature>
<dbReference type="AlphaFoldDB" id="A0A154VAA3"/>
<dbReference type="Gene3D" id="3.40.50.2300">
    <property type="match status" value="1"/>
</dbReference>
<dbReference type="InterPro" id="IPR050595">
    <property type="entry name" value="Bact_response_regulator"/>
</dbReference>
<protein>
    <recommendedName>
        <fullName evidence="3">Response regulatory domain-containing protein</fullName>
    </recommendedName>
</protein>
<dbReference type="PANTHER" id="PTHR44591">
    <property type="entry name" value="STRESS RESPONSE REGULATOR PROTEIN 1"/>
    <property type="match status" value="1"/>
</dbReference>
<evidence type="ECO:0000256" key="1">
    <source>
        <dbReference type="ARBA" id="ARBA00022553"/>
    </source>
</evidence>
<dbReference type="CDD" id="cd00156">
    <property type="entry name" value="REC"/>
    <property type="match status" value="1"/>
</dbReference>
<evidence type="ECO:0000313" key="5">
    <source>
        <dbReference type="Proteomes" id="UP000076400"/>
    </source>
</evidence>
<sequence length="122" mass="13617">MATLLLIEDDLMVRATLRQILERAGHVVIEADHGGEGLSKLEQQHIDLMITDIIMPEKEGIETIIEARRRHPQLPIMAISGGGRTRNMDFLEVARQAGADSTMAKPLRAQQLVDEIDQLLRA</sequence>
<dbReference type="Proteomes" id="UP000076400">
    <property type="component" value="Unassembled WGS sequence"/>
</dbReference>
<dbReference type="EMBL" id="LPXN01000171">
    <property type="protein sequence ID" value="KZC98310.1"/>
    <property type="molecule type" value="Genomic_DNA"/>
</dbReference>
<evidence type="ECO:0000313" key="4">
    <source>
        <dbReference type="EMBL" id="KZC98310.1"/>
    </source>
</evidence>
<keyword evidence="1 2" id="KW-0597">Phosphoprotein</keyword>
<dbReference type="GO" id="GO:0000160">
    <property type="term" value="P:phosphorelay signal transduction system"/>
    <property type="evidence" value="ECO:0007669"/>
    <property type="project" value="InterPro"/>
</dbReference>
<reference evidence="4 5" key="1">
    <citation type="submission" date="2015-12" db="EMBL/GenBank/DDBJ databases">
        <title>Genome sequence of Oceanibaculum pacificum MCCC 1A02656.</title>
        <authorList>
            <person name="Lu L."/>
            <person name="Lai Q."/>
            <person name="Shao Z."/>
            <person name="Qian P."/>
        </authorList>
    </citation>
    <scope>NUCLEOTIDE SEQUENCE [LARGE SCALE GENOMIC DNA]</scope>
    <source>
        <strain evidence="4 5">MCCC 1A02656</strain>
    </source>
</reference>
<evidence type="ECO:0000259" key="3">
    <source>
        <dbReference type="PROSITE" id="PS50110"/>
    </source>
</evidence>
<organism evidence="4 5">
    <name type="scientific">Oceanibaculum pacificum</name>
    <dbReference type="NCBI Taxonomy" id="580166"/>
    <lineage>
        <taxon>Bacteria</taxon>
        <taxon>Pseudomonadati</taxon>
        <taxon>Pseudomonadota</taxon>
        <taxon>Alphaproteobacteria</taxon>
        <taxon>Rhodospirillales</taxon>
        <taxon>Oceanibaculaceae</taxon>
        <taxon>Oceanibaculum</taxon>
    </lineage>
</organism>
<gene>
    <name evidence="4" type="ORF">AUP43_03780</name>
</gene>
<name>A0A154VAA3_9PROT</name>
<dbReference type="PANTHER" id="PTHR44591:SF23">
    <property type="entry name" value="CHEY SUBFAMILY"/>
    <property type="match status" value="1"/>
</dbReference>
<dbReference type="Pfam" id="PF00072">
    <property type="entry name" value="Response_reg"/>
    <property type="match status" value="1"/>
</dbReference>
<evidence type="ECO:0000256" key="2">
    <source>
        <dbReference type="PROSITE-ProRule" id="PRU00169"/>
    </source>
</evidence>
<dbReference type="PROSITE" id="PS50110">
    <property type="entry name" value="RESPONSE_REGULATORY"/>
    <property type="match status" value="1"/>
</dbReference>
<dbReference type="SMART" id="SM00448">
    <property type="entry name" value="REC"/>
    <property type="match status" value="1"/>
</dbReference>
<dbReference type="InterPro" id="IPR011006">
    <property type="entry name" value="CheY-like_superfamily"/>
</dbReference>